<keyword evidence="5" id="KW-1185">Reference proteome</keyword>
<dbReference type="InterPro" id="IPR032466">
    <property type="entry name" value="Metal_Hydrolase"/>
</dbReference>
<evidence type="ECO:0000256" key="3">
    <source>
        <dbReference type="ARBA" id="ARBA00023080"/>
    </source>
</evidence>
<keyword evidence="2" id="KW-0862">Zinc</keyword>
<dbReference type="InterPro" id="IPR006330">
    <property type="entry name" value="Ado/ade_deaminase"/>
</dbReference>
<reference evidence="4 5" key="1">
    <citation type="submission" date="2014-10" db="EMBL/GenBank/DDBJ databases">
        <title>Draft genome of the hookworm Ancylostoma caninum.</title>
        <authorList>
            <person name="Mitreva M."/>
        </authorList>
    </citation>
    <scope>NUCLEOTIDE SEQUENCE [LARGE SCALE GENOMIC DNA]</scope>
    <source>
        <strain evidence="4 5">Baltimore</strain>
    </source>
</reference>
<dbReference type="GO" id="GO:0006154">
    <property type="term" value="P:adenosine catabolic process"/>
    <property type="evidence" value="ECO:0007669"/>
    <property type="project" value="TreeGrafter"/>
</dbReference>
<dbReference type="PANTHER" id="PTHR11409">
    <property type="entry name" value="ADENOSINE DEAMINASE"/>
    <property type="match status" value="1"/>
</dbReference>
<dbReference type="SUPFAM" id="SSF51556">
    <property type="entry name" value="Metallo-dependent hydrolases"/>
    <property type="match status" value="1"/>
</dbReference>
<evidence type="ECO:0000256" key="2">
    <source>
        <dbReference type="ARBA" id="ARBA00022833"/>
    </source>
</evidence>
<proteinExistence type="inferred from homology"/>
<dbReference type="GO" id="GO:0046103">
    <property type="term" value="P:inosine biosynthetic process"/>
    <property type="evidence" value="ECO:0007669"/>
    <property type="project" value="TreeGrafter"/>
</dbReference>
<sequence length="119" mass="13653">MRLPRNLGDCFDASGLIVGIELSGNPSIDGRKFLPVLQRARKSGLKVSVHLAEVTDQLDEVEEFLLFRPDRIGHGTYLHTQDRYTDLMLQHRIPLVSETMLWFMLLAMSHHFGWNHAIN</sequence>
<dbReference type="GO" id="GO:0009117">
    <property type="term" value="P:nucleotide metabolic process"/>
    <property type="evidence" value="ECO:0007669"/>
    <property type="project" value="UniProtKB-KW"/>
</dbReference>
<dbReference type="EMBL" id="JOJR01000104">
    <property type="protein sequence ID" value="RCN45355.1"/>
    <property type="molecule type" value="Genomic_DNA"/>
</dbReference>
<dbReference type="Proteomes" id="UP000252519">
    <property type="component" value="Unassembled WGS sequence"/>
</dbReference>
<evidence type="ECO:0000313" key="4">
    <source>
        <dbReference type="EMBL" id="RCN45355.1"/>
    </source>
</evidence>
<protein>
    <submittedName>
        <fullName evidence="4">Uncharacterized protein</fullName>
    </submittedName>
</protein>
<dbReference type="STRING" id="29170.A0A368GQP8"/>
<keyword evidence="3" id="KW-0546">Nucleotide metabolism</keyword>
<dbReference type="Gene3D" id="3.20.20.140">
    <property type="entry name" value="Metal-dependent hydrolases"/>
    <property type="match status" value="1"/>
</dbReference>
<dbReference type="AlphaFoldDB" id="A0A368GQP8"/>
<dbReference type="OrthoDB" id="272271at2759"/>
<organism evidence="4 5">
    <name type="scientific">Ancylostoma caninum</name>
    <name type="common">Dog hookworm</name>
    <dbReference type="NCBI Taxonomy" id="29170"/>
    <lineage>
        <taxon>Eukaryota</taxon>
        <taxon>Metazoa</taxon>
        <taxon>Ecdysozoa</taxon>
        <taxon>Nematoda</taxon>
        <taxon>Chromadorea</taxon>
        <taxon>Rhabditida</taxon>
        <taxon>Rhabditina</taxon>
        <taxon>Rhabditomorpha</taxon>
        <taxon>Strongyloidea</taxon>
        <taxon>Ancylostomatidae</taxon>
        <taxon>Ancylostomatinae</taxon>
        <taxon>Ancylostoma</taxon>
    </lineage>
</organism>
<evidence type="ECO:0000256" key="1">
    <source>
        <dbReference type="ARBA" id="ARBA00006676"/>
    </source>
</evidence>
<evidence type="ECO:0000313" key="5">
    <source>
        <dbReference type="Proteomes" id="UP000252519"/>
    </source>
</evidence>
<dbReference type="PANTHER" id="PTHR11409:SF42">
    <property type="entry name" value="ADENOSINE DEAMINASE-LIKE PROTEIN"/>
    <property type="match status" value="1"/>
</dbReference>
<comment type="similarity">
    <text evidence="1">Belongs to the metallo-dependent hydrolases superfamily. Adenosine and AMP deaminases family.</text>
</comment>
<accession>A0A368GQP8</accession>
<comment type="caution">
    <text evidence="4">The sequence shown here is derived from an EMBL/GenBank/DDBJ whole genome shotgun (WGS) entry which is preliminary data.</text>
</comment>
<gene>
    <name evidence="4" type="ORF">ANCCAN_08656</name>
</gene>
<dbReference type="GO" id="GO:0004000">
    <property type="term" value="F:adenosine deaminase activity"/>
    <property type="evidence" value="ECO:0007669"/>
    <property type="project" value="TreeGrafter"/>
</dbReference>
<name>A0A368GQP8_ANCCA</name>